<dbReference type="PANTHER" id="PTHR11733">
    <property type="entry name" value="ZINC METALLOPROTEASE FAMILY M13 NEPRILYSIN-RELATED"/>
    <property type="match status" value="1"/>
</dbReference>
<dbReference type="InterPro" id="IPR024079">
    <property type="entry name" value="MetalloPept_cat_dom_sf"/>
</dbReference>
<dbReference type="Proteomes" id="UP000037069">
    <property type="component" value="Unassembled WGS sequence"/>
</dbReference>
<evidence type="ECO:0000256" key="7">
    <source>
        <dbReference type="ARBA" id="ARBA00022833"/>
    </source>
</evidence>
<dbReference type="OMA" id="ANYTIWR"/>
<evidence type="ECO:0000313" key="12">
    <source>
        <dbReference type="EMBL" id="KNC21406.1"/>
    </source>
</evidence>
<evidence type="ECO:0000256" key="6">
    <source>
        <dbReference type="ARBA" id="ARBA00022801"/>
    </source>
</evidence>
<feature type="domain" description="Peptidase M13 N-terminal" evidence="11">
    <location>
        <begin position="50"/>
        <end position="414"/>
    </location>
</feature>
<dbReference type="InterPro" id="IPR018497">
    <property type="entry name" value="Peptidase_M13_C"/>
</dbReference>
<evidence type="ECO:0000313" key="13">
    <source>
        <dbReference type="Proteomes" id="UP000037069"/>
    </source>
</evidence>
<dbReference type="Gene3D" id="1.10.1380.10">
    <property type="entry name" value="Neutral endopeptidase , domain2"/>
    <property type="match status" value="1"/>
</dbReference>
<dbReference type="PROSITE" id="PS51885">
    <property type="entry name" value="NEPRILYSIN"/>
    <property type="match status" value="1"/>
</dbReference>
<keyword evidence="7" id="KW-0862">Zinc</keyword>
<keyword evidence="5" id="KW-0479">Metal-binding</keyword>
<dbReference type="InterPro" id="IPR000718">
    <property type="entry name" value="Peptidase_M13"/>
</dbReference>
<dbReference type="InterPro" id="IPR008753">
    <property type="entry name" value="Peptidase_M13_N"/>
</dbReference>
<evidence type="ECO:0000256" key="1">
    <source>
        <dbReference type="ARBA" id="ARBA00001947"/>
    </source>
</evidence>
<dbReference type="GO" id="GO:0004222">
    <property type="term" value="F:metalloendopeptidase activity"/>
    <property type="evidence" value="ECO:0007669"/>
    <property type="project" value="InterPro"/>
</dbReference>
<keyword evidence="9" id="KW-0732">Signal</keyword>
<comment type="similarity">
    <text evidence="3">Belongs to the peptidase M13 family.</text>
</comment>
<gene>
    <name evidence="12" type="ORF">FF38_12609</name>
</gene>
<feature type="signal peptide" evidence="9">
    <location>
        <begin position="1"/>
        <end position="20"/>
    </location>
</feature>
<keyword evidence="4" id="KW-0645">Protease</keyword>
<proteinExistence type="inferred from homology"/>
<dbReference type="InterPro" id="IPR042089">
    <property type="entry name" value="Peptidase_M13_dom_2"/>
</dbReference>
<feature type="domain" description="Peptidase M13 C-terminal" evidence="10">
    <location>
        <begin position="472"/>
        <end position="674"/>
    </location>
</feature>
<comment type="caution">
    <text evidence="12">The sequence shown here is derived from an EMBL/GenBank/DDBJ whole genome shotgun (WGS) entry which is preliminary data.</text>
</comment>
<protein>
    <submittedName>
        <fullName evidence="12">Uncharacterized protein</fullName>
    </submittedName>
</protein>
<dbReference type="GO" id="GO:0046872">
    <property type="term" value="F:metal ion binding"/>
    <property type="evidence" value="ECO:0007669"/>
    <property type="project" value="UniProtKB-KW"/>
</dbReference>
<feature type="chain" id="PRO_5005534944" evidence="9">
    <location>
        <begin position="21"/>
        <end position="677"/>
    </location>
</feature>
<dbReference type="EMBL" id="JRES01001623">
    <property type="protein sequence ID" value="KNC21406.1"/>
    <property type="molecule type" value="Genomic_DNA"/>
</dbReference>
<dbReference type="CDD" id="cd08662">
    <property type="entry name" value="M13"/>
    <property type="match status" value="1"/>
</dbReference>
<dbReference type="OrthoDB" id="7944999at2759"/>
<evidence type="ECO:0000256" key="4">
    <source>
        <dbReference type="ARBA" id="ARBA00022670"/>
    </source>
</evidence>
<dbReference type="SUPFAM" id="SSF55486">
    <property type="entry name" value="Metalloproteases ('zincins'), catalytic domain"/>
    <property type="match status" value="1"/>
</dbReference>
<evidence type="ECO:0000256" key="3">
    <source>
        <dbReference type="ARBA" id="ARBA00007357"/>
    </source>
</evidence>
<reference evidence="12 13" key="1">
    <citation type="journal article" date="2015" name="Nat. Commun.">
        <title>Lucilia cuprina genome unlocks parasitic fly biology to underpin future interventions.</title>
        <authorList>
            <person name="Anstead C.A."/>
            <person name="Korhonen P.K."/>
            <person name="Young N.D."/>
            <person name="Hall R.S."/>
            <person name="Jex A.R."/>
            <person name="Murali S.C."/>
            <person name="Hughes D.S."/>
            <person name="Lee S.F."/>
            <person name="Perry T."/>
            <person name="Stroehlein A.J."/>
            <person name="Ansell B.R."/>
            <person name="Breugelmans B."/>
            <person name="Hofmann A."/>
            <person name="Qu J."/>
            <person name="Dugan S."/>
            <person name="Lee S.L."/>
            <person name="Chao H."/>
            <person name="Dinh H."/>
            <person name="Han Y."/>
            <person name="Doddapaneni H.V."/>
            <person name="Worley K.C."/>
            <person name="Muzny D.M."/>
            <person name="Ioannidis P."/>
            <person name="Waterhouse R.M."/>
            <person name="Zdobnov E.M."/>
            <person name="James P.J."/>
            <person name="Bagnall N.H."/>
            <person name="Kotze A.C."/>
            <person name="Gibbs R.A."/>
            <person name="Richards S."/>
            <person name="Batterham P."/>
            <person name="Gasser R.B."/>
        </authorList>
    </citation>
    <scope>NUCLEOTIDE SEQUENCE [LARGE SCALE GENOMIC DNA]</scope>
    <source>
        <strain evidence="12 13">LS</strain>
        <tissue evidence="12">Full body</tissue>
    </source>
</reference>
<name>A0A0L0BN07_LUCCU</name>
<dbReference type="Pfam" id="PF05649">
    <property type="entry name" value="Peptidase_M13_N"/>
    <property type="match status" value="1"/>
</dbReference>
<accession>A0A0L0BN07</accession>
<dbReference type="GO" id="GO:0016485">
    <property type="term" value="P:protein processing"/>
    <property type="evidence" value="ECO:0007669"/>
    <property type="project" value="TreeGrafter"/>
</dbReference>
<evidence type="ECO:0000256" key="2">
    <source>
        <dbReference type="ARBA" id="ARBA00004401"/>
    </source>
</evidence>
<evidence type="ECO:0000256" key="5">
    <source>
        <dbReference type="ARBA" id="ARBA00022723"/>
    </source>
</evidence>
<dbReference type="PANTHER" id="PTHR11733:SF238">
    <property type="entry name" value="FI07649P-RELATED"/>
    <property type="match status" value="1"/>
</dbReference>
<sequence>MNFIFKTLLLLGVCGLICEGIPVAQNYTQELLRLAKASEIKAYLNEEKPPCENFYKFACGKWSRLHPAPPKGKSSNLQQLKNLYWRKCGEMLASDGRIDSSLDIKLKNFYESCLETGKIDRMGLEYIMNEVDFKGGWPKVFNSHWYESEYDWLKVVAKMRRNLGVDIMIGLKVVPDFKDKDMHRIMVGAPDLYLSQHAYLIEDEDNERLRTAYAMSIQIQLQRYFPDMPEQWSHEVAQQVLHVERRLAAGFARPDLTVQQKSRLRYTADLKAAYGSYVDINRYLNLIFNSTIYAQVYESPIDYFSNLMDVIKETPKMTIANYTMWKVLNKFDLERAHYAKSSNFCVNKVMEYFPEALENMFARNYHTMQMSNVLQSVWSDIKKTFREELQTSAKLSWVGTDTKQKFVEKLDAMDFELSSVNTAYAEQMQKVLVRKTNYYQNLINIWQWQSAYNLAKINERPSEPEEKFDLPHYSYEDNKILIPITFLQSRFLWDPSYPHALLYSTMGFLLAQQMFKAFDSQGRKYDKHGNQNGWMDTITEYSFDDKAKCYVEQYSKYKFPNWVRRDEKKLTNTYVSDNAALSIAYKAYTQWWENVANNVLAEQESLPLLDKYSRNQLFFIGFAQLWCADYSPDIEEYEELPERWRVIGALANLNDFARVYECDLGNKMNPEQKCVLY</sequence>
<dbReference type="GO" id="GO:0005886">
    <property type="term" value="C:plasma membrane"/>
    <property type="evidence" value="ECO:0007669"/>
    <property type="project" value="UniProtKB-SubCell"/>
</dbReference>
<evidence type="ECO:0000256" key="8">
    <source>
        <dbReference type="ARBA" id="ARBA00023049"/>
    </source>
</evidence>
<dbReference type="Gene3D" id="3.40.390.10">
    <property type="entry name" value="Collagenase (Catalytic Domain)"/>
    <property type="match status" value="1"/>
</dbReference>
<comment type="cofactor">
    <cofactor evidence="1">
        <name>Zn(2+)</name>
        <dbReference type="ChEBI" id="CHEBI:29105"/>
    </cofactor>
</comment>
<organism evidence="12 13">
    <name type="scientific">Lucilia cuprina</name>
    <name type="common">Green bottle fly</name>
    <name type="synonym">Australian sheep blowfly</name>
    <dbReference type="NCBI Taxonomy" id="7375"/>
    <lineage>
        <taxon>Eukaryota</taxon>
        <taxon>Metazoa</taxon>
        <taxon>Ecdysozoa</taxon>
        <taxon>Arthropoda</taxon>
        <taxon>Hexapoda</taxon>
        <taxon>Insecta</taxon>
        <taxon>Pterygota</taxon>
        <taxon>Neoptera</taxon>
        <taxon>Endopterygota</taxon>
        <taxon>Diptera</taxon>
        <taxon>Brachycera</taxon>
        <taxon>Muscomorpha</taxon>
        <taxon>Oestroidea</taxon>
        <taxon>Calliphoridae</taxon>
        <taxon>Luciliinae</taxon>
        <taxon>Lucilia</taxon>
    </lineage>
</organism>
<evidence type="ECO:0000259" key="11">
    <source>
        <dbReference type="Pfam" id="PF05649"/>
    </source>
</evidence>
<keyword evidence="8" id="KW-0482">Metalloprotease</keyword>
<keyword evidence="6" id="KW-0378">Hydrolase</keyword>
<evidence type="ECO:0000259" key="10">
    <source>
        <dbReference type="Pfam" id="PF01431"/>
    </source>
</evidence>
<evidence type="ECO:0000256" key="9">
    <source>
        <dbReference type="SAM" id="SignalP"/>
    </source>
</evidence>
<dbReference type="Pfam" id="PF01431">
    <property type="entry name" value="Peptidase_M13"/>
    <property type="match status" value="1"/>
</dbReference>
<comment type="subcellular location">
    <subcellularLocation>
        <location evidence="2">Cell membrane</location>
        <topology evidence="2">Single-pass type II membrane protein</topology>
    </subcellularLocation>
</comment>
<dbReference type="AlphaFoldDB" id="A0A0L0BN07"/>
<keyword evidence="13" id="KW-1185">Reference proteome</keyword>